<evidence type="ECO:0000259" key="1">
    <source>
        <dbReference type="Pfam" id="PF13649"/>
    </source>
</evidence>
<organism evidence="2">
    <name type="scientific">marine sediment metagenome</name>
    <dbReference type="NCBI Taxonomy" id="412755"/>
    <lineage>
        <taxon>unclassified sequences</taxon>
        <taxon>metagenomes</taxon>
        <taxon>ecological metagenomes</taxon>
    </lineage>
</organism>
<dbReference type="Pfam" id="PF13649">
    <property type="entry name" value="Methyltransf_25"/>
    <property type="match status" value="1"/>
</dbReference>
<accession>A0A0F9KWR8</accession>
<feature type="domain" description="Methyltransferase" evidence="1">
    <location>
        <begin position="72"/>
        <end position="145"/>
    </location>
</feature>
<feature type="non-terminal residue" evidence="2">
    <location>
        <position position="145"/>
    </location>
</feature>
<sequence>MPINKYAADKEYELPEYKKISAEMLKIFKATTKADLTILEGNNHYADGLGFSRFWEYPWAIINSKVSKDMKVLDVGCGRAPFLPYLGKVIGCKAHGVDYDGSGCVEDGLWGCDEGFNAEYNFTVKKADAREHIPFPDNHFDRVFC</sequence>
<protein>
    <recommendedName>
        <fullName evidence="1">Methyltransferase domain-containing protein</fullName>
    </recommendedName>
</protein>
<name>A0A0F9KWR8_9ZZZZ</name>
<dbReference type="Gene3D" id="3.40.50.150">
    <property type="entry name" value="Vaccinia Virus protein VP39"/>
    <property type="match status" value="1"/>
</dbReference>
<evidence type="ECO:0000313" key="2">
    <source>
        <dbReference type="EMBL" id="KKM19765.1"/>
    </source>
</evidence>
<dbReference type="EMBL" id="LAZR01013915">
    <property type="protein sequence ID" value="KKM19765.1"/>
    <property type="molecule type" value="Genomic_DNA"/>
</dbReference>
<dbReference type="InterPro" id="IPR029063">
    <property type="entry name" value="SAM-dependent_MTases_sf"/>
</dbReference>
<dbReference type="AlphaFoldDB" id="A0A0F9KWR8"/>
<gene>
    <name evidence="2" type="ORF">LCGC14_1652380</name>
</gene>
<dbReference type="CDD" id="cd02440">
    <property type="entry name" value="AdoMet_MTases"/>
    <property type="match status" value="1"/>
</dbReference>
<comment type="caution">
    <text evidence="2">The sequence shown here is derived from an EMBL/GenBank/DDBJ whole genome shotgun (WGS) entry which is preliminary data.</text>
</comment>
<dbReference type="SUPFAM" id="SSF53335">
    <property type="entry name" value="S-adenosyl-L-methionine-dependent methyltransferases"/>
    <property type="match status" value="1"/>
</dbReference>
<dbReference type="InterPro" id="IPR041698">
    <property type="entry name" value="Methyltransf_25"/>
</dbReference>
<reference evidence="2" key="1">
    <citation type="journal article" date="2015" name="Nature">
        <title>Complex archaea that bridge the gap between prokaryotes and eukaryotes.</title>
        <authorList>
            <person name="Spang A."/>
            <person name="Saw J.H."/>
            <person name="Jorgensen S.L."/>
            <person name="Zaremba-Niedzwiedzka K."/>
            <person name="Martijn J."/>
            <person name="Lind A.E."/>
            <person name="van Eijk R."/>
            <person name="Schleper C."/>
            <person name="Guy L."/>
            <person name="Ettema T.J."/>
        </authorList>
    </citation>
    <scope>NUCLEOTIDE SEQUENCE</scope>
</reference>
<proteinExistence type="predicted"/>